<dbReference type="Pfam" id="PF00239">
    <property type="entry name" value="Resolvase"/>
    <property type="match status" value="1"/>
</dbReference>
<dbReference type="InterPro" id="IPR011109">
    <property type="entry name" value="DNA_bind_recombinase_dom"/>
</dbReference>
<dbReference type="GO" id="GO:0003677">
    <property type="term" value="F:DNA binding"/>
    <property type="evidence" value="ECO:0007669"/>
    <property type="project" value="InterPro"/>
</dbReference>
<dbReference type="InParanoid" id="A0A517SED1"/>
<dbReference type="Gene3D" id="3.90.1750.20">
    <property type="entry name" value="Putative Large Serine Recombinase, Chain B, Domain 2"/>
    <property type="match status" value="1"/>
</dbReference>
<dbReference type="InterPro" id="IPR036162">
    <property type="entry name" value="Resolvase-like_N_sf"/>
</dbReference>
<dbReference type="KEGG" id="ccos:Pan44_25010"/>
<dbReference type="InterPro" id="IPR025827">
    <property type="entry name" value="Zn_ribbon_recom_dom"/>
</dbReference>
<name>A0A517SED1_9PLAN</name>
<reference evidence="3 4" key="1">
    <citation type="submission" date="2019-02" db="EMBL/GenBank/DDBJ databases">
        <title>Deep-cultivation of Planctomycetes and their phenomic and genomic characterization uncovers novel biology.</title>
        <authorList>
            <person name="Wiegand S."/>
            <person name="Jogler M."/>
            <person name="Boedeker C."/>
            <person name="Pinto D."/>
            <person name="Vollmers J."/>
            <person name="Rivas-Marin E."/>
            <person name="Kohn T."/>
            <person name="Peeters S.H."/>
            <person name="Heuer A."/>
            <person name="Rast P."/>
            <person name="Oberbeckmann S."/>
            <person name="Bunk B."/>
            <person name="Jeske O."/>
            <person name="Meyerdierks A."/>
            <person name="Storesund J.E."/>
            <person name="Kallscheuer N."/>
            <person name="Luecker S."/>
            <person name="Lage O.M."/>
            <person name="Pohl T."/>
            <person name="Merkel B.J."/>
            <person name="Hornburger P."/>
            <person name="Mueller R.-W."/>
            <person name="Bruemmer F."/>
            <person name="Labrenz M."/>
            <person name="Spormann A.M."/>
            <person name="Op den Camp H."/>
            <person name="Overmann J."/>
            <person name="Amann R."/>
            <person name="Jetten M.S.M."/>
            <person name="Mascher T."/>
            <person name="Medema M.H."/>
            <person name="Devos D.P."/>
            <person name="Kaster A.-K."/>
            <person name="Ovreas L."/>
            <person name="Rohde M."/>
            <person name="Galperin M.Y."/>
            <person name="Jogler C."/>
        </authorList>
    </citation>
    <scope>NUCLEOTIDE SEQUENCE [LARGE SCALE GENOMIC DNA]</scope>
    <source>
        <strain evidence="3 4">Pan44</strain>
    </source>
</reference>
<dbReference type="SUPFAM" id="SSF53041">
    <property type="entry name" value="Resolvase-like"/>
    <property type="match status" value="1"/>
</dbReference>
<accession>A0A517SED1</accession>
<dbReference type="Pfam" id="PF07508">
    <property type="entry name" value="Recombinase"/>
    <property type="match status" value="1"/>
</dbReference>
<feature type="domain" description="Recombinase" evidence="2">
    <location>
        <begin position="258"/>
        <end position="395"/>
    </location>
</feature>
<protein>
    <submittedName>
        <fullName evidence="3">Recombinase</fullName>
    </submittedName>
</protein>
<dbReference type="AlphaFoldDB" id="A0A517SED1"/>
<sequence>MTIWVHRERQVRIHAPNRSVSGHPTLPETLPPPPDTTVTTAVGKGWDVAKRFDVVFIRKSSDKQDEQGQIDNVRALLKERGVTVDPEHWMVGTIKRRNVKSDPGFARLLELVENDRVGTIYVESQDRWGTADRCELFGLIGTLRWHETQLIDLRENRDLTGRDIGTELNVFVGSIKSEKELQDISYRSLRTRVNNFKDSGSWPTGPHPFGYAKACYGEDGQLRWEWHPVSRTIGELYIPDTKGKLNLTPGQEKIPRKSKGQQVKLIPNRNGDFVDSVRLVFDLYTRVGLSRRQISARLNDEGRKFYSRPWTHTFVTQVLTNPAYIGETHFGKMQSGELHTFDGDGLVVQLKTSKKKVVKKRDESDRIVRKDTHEPLIDRKTWDMAKRKFESEQERTSFAPRNPAYFLKQIFVCGHCGKGMTGRTETHPQTKEKTVIYVCTSYIAGRCNGNKVDCGYHRITHADAEKLLLSKLEEMGTRLDTTASDKARDNLERRLANLGHHDEETMQNWEKWIKEGVDAFAGYLNEIGQHNEYPDLKKMRKMAFEFYTSEPEERSSKVQKLRTMIEAAEKRSVELARQKVDALMKQLTTLTLKWAETTDVTAAIMKQKMDQIEKDIETWKSRMIPLATRLESLYRAEQERQEQLDQLQTELPQLDARERGEAFRRVFRQVVLYWDRKFHPATEGPRKTERTGRNSYTLQPQRFEWSLAPSNLVSSW</sequence>
<dbReference type="PROSITE" id="PS51737">
    <property type="entry name" value="RECOMBINASE_DNA_BIND"/>
    <property type="match status" value="1"/>
</dbReference>
<organism evidence="3 4">
    <name type="scientific">Caulifigura coniformis</name>
    <dbReference type="NCBI Taxonomy" id="2527983"/>
    <lineage>
        <taxon>Bacteria</taxon>
        <taxon>Pseudomonadati</taxon>
        <taxon>Planctomycetota</taxon>
        <taxon>Planctomycetia</taxon>
        <taxon>Planctomycetales</taxon>
        <taxon>Planctomycetaceae</taxon>
        <taxon>Caulifigura</taxon>
    </lineage>
</organism>
<dbReference type="SMART" id="SM00857">
    <property type="entry name" value="Resolvase"/>
    <property type="match status" value="1"/>
</dbReference>
<dbReference type="GO" id="GO:0000150">
    <property type="term" value="F:DNA strand exchange activity"/>
    <property type="evidence" value="ECO:0007669"/>
    <property type="project" value="InterPro"/>
</dbReference>
<dbReference type="InterPro" id="IPR050639">
    <property type="entry name" value="SSR_resolvase"/>
</dbReference>
<dbReference type="PANTHER" id="PTHR30461">
    <property type="entry name" value="DNA-INVERTASE FROM LAMBDOID PROPHAGE"/>
    <property type="match status" value="1"/>
</dbReference>
<proteinExistence type="predicted"/>
<evidence type="ECO:0000256" key="1">
    <source>
        <dbReference type="SAM" id="Coils"/>
    </source>
</evidence>
<dbReference type="Pfam" id="PF13408">
    <property type="entry name" value="Zn_ribbon_recom"/>
    <property type="match status" value="1"/>
</dbReference>
<evidence type="ECO:0000313" key="4">
    <source>
        <dbReference type="Proteomes" id="UP000315700"/>
    </source>
</evidence>
<evidence type="ECO:0000313" key="3">
    <source>
        <dbReference type="EMBL" id="QDT54468.1"/>
    </source>
</evidence>
<dbReference type="InterPro" id="IPR006119">
    <property type="entry name" value="Resolv_N"/>
</dbReference>
<keyword evidence="4" id="KW-1185">Reference proteome</keyword>
<feature type="coiled-coil region" evidence="1">
    <location>
        <begin position="558"/>
        <end position="657"/>
    </location>
</feature>
<dbReference type="InterPro" id="IPR038109">
    <property type="entry name" value="DNA_bind_recomb_sf"/>
</dbReference>
<dbReference type="Gene3D" id="3.40.50.1390">
    <property type="entry name" value="Resolvase, N-terminal catalytic domain"/>
    <property type="match status" value="1"/>
</dbReference>
<evidence type="ECO:0000259" key="2">
    <source>
        <dbReference type="PROSITE" id="PS51737"/>
    </source>
</evidence>
<dbReference type="Proteomes" id="UP000315700">
    <property type="component" value="Chromosome"/>
</dbReference>
<keyword evidence="1" id="KW-0175">Coiled coil</keyword>
<dbReference type="EMBL" id="CP036271">
    <property type="protein sequence ID" value="QDT54468.1"/>
    <property type="molecule type" value="Genomic_DNA"/>
</dbReference>
<gene>
    <name evidence="3" type="ORF">Pan44_25010</name>
</gene>
<dbReference type="PANTHER" id="PTHR30461:SF23">
    <property type="entry name" value="DNA RECOMBINASE-RELATED"/>
    <property type="match status" value="1"/>
</dbReference>